<dbReference type="Gene3D" id="3.40.190.150">
    <property type="entry name" value="Bordetella uptake gene, domain 1"/>
    <property type="match status" value="1"/>
</dbReference>
<evidence type="ECO:0000256" key="2">
    <source>
        <dbReference type="SAM" id="SignalP"/>
    </source>
</evidence>
<evidence type="ECO:0008006" key="5">
    <source>
        <dbReference type="Google" id="ProtNLM"/>
    </source>
</evidence>
<feature type="signal peptide" evidence="2">
    <location>
        <begin position="1"/>
        <end position="24"/>
    </location>
</feature>
<dbReference type="Proteomes" id="UP000216857">
    <property type="component" value="Unassembled WGS sequence"/>
</dbReference>
<proteinExistence type="inferred from homology"/>
<name>A0A261R6X9_9BORD</name>
<comment type="caution">
    <text evidence="3">The sequence shown here is derived from an EMBL/GenBank/DDBJ whole genome shotgun (WGS) entry which is preliminary data.</text>
</comment>
<dbReference type="EMBL" id="NEVJ01000003">
    <property type="protein sequence ID" value="OZI20766.1"/>
    <property type="molecule type" value="Genomic_DNA"/>
</dbReference>
<dbReference type="InterPro" id="IPR042100">
    <property type="entry name" value="Bug_dom1"/>
</dbReference>
<gene>
    <name evidence="3" type="ORF">CAL26_25160</name>
</gene>
<evidence type="ECO:0000313" key="4">
    <source>
        <dbReference type="Proteomes" id="UP000216857"/>
    </source>
</evidence>
<keyword evidence="4" id="KW-1185">Reference proteome</keyword>
<keyword evidence="2" id="KW-0732">Signal</keyword>
<dbReference type="AlphaFoldDB" id="A0A261R6X9"/>
<feature type="chain" id="PRO_5013215360" description="LacI family transcriptional regulator" evidence="2">
    <location>
        <begin position="25"/>
        <end position="322"/>
    </location>
</feature>
<dbReference type="InterPro" id="IPR005064">
    <property type="entry name" value="BUG"/>
</dbReference>
<reference evidence="3" key="1">
    <citation type="submission" date="2017-05" db="EMBL/GenBank/DDBJ databases">
        <title>Complete and WGS of Bordetella genogroups.</title>
        <authorList>
            <person name="Spilker T."/>
            <person name="Lipuma J."/>
        </authorList>
    </citation>
    <scope>NUCLEOTIDE SEQUENCE</scope>
    <source>
        <strain evidence="3">AU21707</strain>
    </source>
</reference>
<dbReference type="SUPFAM" id="SSF53850">
    <property type="entry name" value="Periplasmic binding protein-like II"/>
    <property type="match status" value="1"/>
</dbReference>
<dbReference type="OrthoDB" id="8652812at2"/>
<dbReference type="PANTHER" id="PTHR42928">
    <property type="entry name" value="TRICARBOXYLATE-BINDING PROTEIN"/>
    <property type="match status" value="1"/>
</dbReference>
<dbReference type="PIRSF" id="PIRSF017082">
    <property type="entry name" value="YflP"/>
    <property type="match status" value="1"/>
</dbReference>
<comment type="similarity">
    <text evidence="1">Belongs to the UPF0065 (bug) family.</text>
</comment>
<evidence type="ECO:0000313" key="3">
    <source>
        <dbReference type="EMBL" id="OZI20766.1"/>
    </source>
</evidence>
<evidence type="ECO:0000256" key="1">
    <source>
        <dbReference type="ARBA" id="ARBA00006987"/>
    </source>
</evidence>
<organism evidence="3 4">
    <name type="scientific">Bordetella genomosp. 9</name>
    <dbReference type="NCBI Taxonomy" id="1416803"/>
    <lineage>
        <taxon>Bacteria</taxon>
        <taxon>Pseudomonadati</taxon>
        <taxon>Pseudomonadota</taxon>
        <taxon>Betaproteobacteria</taxon>
        <taxon>Burkholderiales</taxon>
        <taxon>Alcaligenaceae</taxon>
        <taxon>Bordetella</taxon>
    </lineage>
</organism>
<dbReference type="Gene3D" id="3.40.190.10">
    <property type="entry name" value="Periplasmic binding protein-like II"/>
    <property type="match status" value="1"/>
</dbReference>
<dbReference type="Pfam" id="PF03401">
    <property type="entry name" value="TctC"/>
    <property type="match status" value="1"/>
</dbReference>
<sequence length="322" mass="33180">MSPSTWYRLAGAIALAIAAPAASAQPAWPQKPVTIVVPFPPGGGTDLVVRALQPMLSSKLGQTVIINNVGGAGGTIGSGQAARAPADGYTALAVTTSTHAVSPSLYKNLPYDPARDFAYAGFIGTSPYVLAANPALKADSLAALTQALKTRGPSTFASVGVGTVSHLLGEMFRKDQGLNLTHVPYRGAAPAYTDLIGGQVDIMFDNPVGLAPFVRAGKLIAVATTAATPILPDVPTFAQQGMPSYTQQLWYGLAFPKGTPPAIVTRMNAALNEVLRDPALAADLASKGVDVRPDTPAALGQAVARDTPFWGDIVRAVGARLD</sequence>
<dbReference type="PANTHER" id="PTHR42928:SF5">
    <property type="entry name" value="BLR1237 PROTEIN"/>
    <property type="match status" value="1"/>
</dbReference>
<dbReference type="RefSeq" id="WP_094849336.1">
    <property type="nucleotide sequence ID" value="NZ_NEVJ01000003.1"/>
</dbReference>
<protein>
    <recommendedName>
        <fullName evidence="5">LacI family transcriptional regulator</fullName>
    </recommendedName>
</protein>
<accession>A0A261R6X9</accession>